<keyword evidence="3" id="KW-0812">Transmembrane</keyword>
<protein>
    <submittedName>
        <fullName evidence="4">PilN domain-containing protein</fullName>
    </submittedName>
</protein>
<comment type="caution">
    <text evidence="4">The sequence shown here is derived from an EMBL/GenBank/DDBJ whole genome shotgun (WGS) entry which is preliminary data.</text>
</comment>
<feature type="region of interest" description="Disordered" evidence="2">
    <location>
        <begin position="141"/>
        <end position="164"/>
    </location>
</feature>
<keyword evidence="3" id="KW-0472">Membrane</keyword>
<evidence type="ECO:0000256" key="1">
    <source>
        <dbReference type="SAM" id="Coils"/>
    </source>
</evidence>
<keyword evidence="5" id="KW-1185">Reference proteome</keyword>
<evidence type="ECO:0000313" key="5">
    <source>
        <dbReference type="Proteomes" id="UP001301728"/>
    </source>
</evidence>
<evidence type="ECO:0000313" key="4">
    <source>
        <dbReference type="EMBL" id="MEA5522954.1"/>
    </source>
</evidence>
<keyword evidence="3" id="KW-1133">Transmembrane helix</keyword>
<gene>
    <name evidence="4" type="ORF">VB854_28905</name>
</gene>
<dbReference type="EMBL" id="JAYGHT010000196">
    <property type="protein sequence ID" value="MEA5522954.1"/>
    <property type="molecule type" value="Genomic_DNA"/>
</dbReference>
<accession>A0ABU5U6Z5</accession>
<reference evidence="4 5" key="1">
    <citation type="submission" date="2023-12" db="EMBL/GenBank/DDBJ databases">
        <title>Baltic Sea Cyanobacteria.</title>
        <authorList>
            <person name="Delbaje E."/>
            <person name="Fewer D.P."/>
            <person name="Shishido T.K."/>
        </authorList>
    </citation>
    <scope>NUCLEOTIDE SEQUENCE [LARGE SCALE GENOMIC DNA]</scope>
    <source>
        <strain evidence="4 5">CCNP 1315</strain>
    </source>
</reference>
<evidence type="ECO:0000256" key="2">
    <source>
        <dbReference type="SAM" id="MobiDB-lite"/>
    </source>
</evidence>
<organism evidence="4 5">
    <name type="scientific">Limnoraphis robusta CCNP1315</name>
    <dbReference type="NCBI Taxonomy" id="3110306"/>
    <lineage>
        <taxon>Bacteria</taxon>
        <taxon>Bacillati</taxon>
        <taxon>Cyanobacteriota</taxon>
        <taxon>Cyanophyceae</taxon>
        <taxon>Oscillatoriophycideae</taxon>
        <taxon>Oscillatoriales</taxon>
        <taxon>Sirenicapillariaceae</taxon>
        <taxon>Limnoraphis</taxon>
    </lineage>
</organism>
<evidence type="ECO:0000256" key="3">
    <source>
        <dbReference type="SAM" id="Phobius"/>
    </source>
</evidence>
<sequence>MYSLDINFLNDRPDYKPAERKASASPGRGGTNIDRTPIIIGAAVALAANALVGGVWLVFNQRNAQLQNELSQLEAQLGEKTNLVAELDKIYAQAKLTNEEANALATVFNEIKPWSALTQELAELMQIAGVKINSIEQTKPAATAVAAPPPPPAGQPADAAATPAKDTPKLEITGIANSFTQLSDFVLLLNQSPFFDGEKTKLISASLKDNPTQLVVAESQGGSNSLPQLQPVVEYKIETNLSAATASELLPQLKSKGAVGLVNRIQTLQQKGVIQP</sequence>
<feature type="transmembrane region" description="Helical" evidence="3">
    <location>
        <begin position="38"/>
        <end position="59"/>
    </location>
</feature>
<dbReference type="InterPro" id="IPR052534">
    <property type="entry name" value="Extracell_DNA_Util/SecSys_Comp"/>
</dbReference>
<dbReference type="PANTHER" id="PTHR40278:SF1">
    <property type="entry name" value="DNA UTILIZATION PROTEIN HOFN"/>
    <property type="match status" value="1"/>
</dbReference>
<dbReference type="Pfam" id="PF05137">
    <property type="entry name" value="PilN"/>
    <property type="match status" value="1"/>
</dbReference>
<feature type="coiled-coil region" evidence="1">
    <location>
        <begin position="56"/>
        <end position="90"/>
    </location>
</feature>
<feature type="compositionally biased region" description="Low complexity" evidence="2">
    <location>
        <begin position="155"/>
        <end position="164"/>
    </location>
</feature>
<dbReference type="PANTHER" id="PTHR40278">
    <property type="entry name" value="DNA UTILIZATION PROTEIN HOFN"/>
    <property type="match status" value="1"/>
</dbReference>
<dbReference type="InterPro" id="IPR007813">
    <property type="entry name" value="PilN"/>
</dbReference>
<name>A0ABU5U6Z5_9CYAN</name>
<dbReference type="Proteomes" id="UP001301728">
    <property type="component" value="Unassembled WGS sequence"/>
</dbReference>
<keyword evidence="1" id="KW-0175">Coiled coil</keyword>
<proteinExistence type="predicted"/>
<dbReference type="RefSeq" id="WP_323218380.1">
    <property type="nucleotide sequence ID" value="NZ_JAYGHT010000196.1"/>
</dbReference>